<keyword evidence="4" id="KW-1185">Reference proteome</keyword>
<dbReference type="SUPFAM" id="SSF51161">
    <property type="entry name" value="Trimeric LpxA-like enzymes"/>
    <property type="match status" value="1"/>
</dbReference>
<evidence type="ECO:0000256" key="2">
    <source>
        <dbReference type="ARBA" id="ARBA00022679"/>
    </source>
</evidence>
<organism evidence="3 4">
    <name type="scientific">Methylovirgula ligni</name>
    <dbReference type="NCBI Taxonomy" id="569860"/>
    <lineage>
        <taxon>Bacteria</taxon>
        <taxon>Pseudomonadati</taxon>
        <taxon>Pseudomonadota</taxon>
        <taxon>Alphaproteobacteria</taxon>
        <taxon>Hyphomicrobiales</taxon>
        <taxon>Beijerinckiaceae</taxon>
        <taxon>Methylovirgula</taxon>
    </lineage>
</organism>
<dbReference type="CDD" id="cd05825">
    <property type="entry name" value="LbH_wcaF_like"/>
    <property type="match status" value="1"/>
</dbReference>
<evidence type="ECO:0000313" key="3">
    <source>
        <dbReference type="EMBL" id="REF89048.1"/>
    </source>
</evidence>
<dbReference type="GO" id="GO:0005829">
    <property type="term" value="C:cytosol"/>
    <property type="evidence" value="ECO:0007669"/>
    <property type="project" value="TreeGrafter"/>
</dbReference>
<dbReference type="PANTHER" id="PTHR23416">
    <property type="entry name" value="SIALIC ACID SYNTHASE-RELATED"/>
    <property type="match status" value="1"/>
</dbReference>
<dbReference type="InterPro" id="IPR011004">
    <property type="entry name" value="Trimer_LpxA-like_sf"/>
</dbReference>
<dbReference type="OrthoDB" id="9815592at2"/>
<dbReference type="AlphaFoldDB" id="A0A3D9Z422"/>
<reference evidence="3 4" key="1">
    <citation type="submission" date="2018-08" db="EMBL/GenBank/DDBJ databases">
        <title>Genomic Encyclopedia of Type Strains, Phase IV (KMG-IV): sequencing the most valuable type-strain genomes for metagenomic binning, comparative biology and taxonomic classification.</title>
        <authorList>
            <person name="Goeker M."/>
        </authorList>
    </citation>
    <scope>NUCLEOTIDE SEQUENCE [LARGE SCALE GENOMIC DNA]</scope>
    <source>
        <strain evidence="3 4">BW863</strain>
    </source>
</reference>
<dbReference type="EMBL" id="QUMO01000001">
    <property type="protein sequence ID" value="REF89048.1"/>
    <property type="molecule type" value="Genomic_DNA"/>
</dbReference>
<evidence type="ECO:0000313" key="4">
    <source>
        <dbReference type="Proteomes" id="UP000256900"/>
    </source>
</evidence>
<dbReference type="Gene3D" id="2.160.10.10">
    <property type="entry name" value="Hexapeptide repeat proteins"/>
    <property type="match status" value="1"/>
</dbReference>
<name>A0A3D9Z422_9HYPH</name>
<dbReference type="Proteomes" id="UP000256900">
    <property type="component" value="Unassembled WGS sequence"/>
</dbReference>
<evidence type="ECO:0000256" key="1">
    <source>
        <dbReference type="ARBA" id="ARBA00007274"/>
    </source>
</evidence>
<comment type="similarity">
    <text evidence="1">Belongs to the transferase hexapeptide repeat family.</text>
</comment>
<gene>
    <name evidence="3" type="ORF">DES32_0262</name>
</gene>
<dbReference type="PANTHER" id="PTHR23416:SF23">
    <property type="entry name" value="ACETYLTRANSFERASE C18B11.09C-RELATED"/>
    <property type="match status" value="1"/>
</dbReference>
<dbReference type="RefSeq" id="WP_115834866.1">
    <property type="nucleotide sequence ID" value="NZ_CP025086.1"/>
</dbReference>
<keyword evidence="2 3" id="KW-0808">Transferase</keyword>
<proteinExistence type="inferred from homology"/>
<dbReference type="GO" id="GO:0008374">
    <property type="term" value="F:O-acyltransferase activity"/>
    <property type="evidence" value="ECO:0007669"/>
    <property type="project" value="TreeGrafter"/>
</dbReference>
<comment type="caution">
    <text evidence="3">The sequence shown here is derived from an EMBL/GenBank/DDBJ whole genome shotgun (WGS) entry which is preliminary data.</text>
</comment>
<accession>A0A3D9Z422</accession>
<protein>
    <submittedName>
        <fullName evidence="3">Putative colanic acid biosynthesis acetyltransferase WcaF</fullName>
    </submittedName>
</protein>
<sequence length="186" mass="19860">MSILDARKSKPLEGGASFSLANRASRALWQVAWATLAAWTPPPLFGWRTALLRLFGAQIHPTARVYGKTRVWYPPNLIMDAHALLGPGVNCYNQAPITIGAKAVVSQGAHLCAGTHDINDPNFQLIAKPIAIGAQAWVAAEAFVGPGVSIGEGAVLGARGVAFRDIEPWAVYAGNPAKKLKDRPRF</sequence>
<dbReference type="InterPro" id="IPR051159">
    <property type="entry name" value="Hexapeptide_acetyltransf"/>
</dbReference>